<feature type="transmembrane region" description="Helical" evidence="8">
    <location>
        <begin position="39"/>
        <end position="57"/>
    </location>
</feature>
<dbReference type="PANTHER" id="PTHR11384">
    <property type="entry name" value="ATP-BINDING CASSETTE, SUB-FAMILY D MEMBER"/>
    <property type="match status" value="1"/>
</dbReference>
<evidence type="ECO:0000256" key="7">
    <source>
        <dbReference type="ARBA" id="ARBA00023136"/>
    </source>
</evidence>
<feature type="domain" description="ABC transporter" evidence="9">
    <location>
        <begin position="374"/>
        <end position="583"/>
    </location>
</feature>
<comment type="subcellular location">
    <subcellularLocation>
        <location evidence="1">Cell membrane</location>
        <topology evidence="1">Multi-pass membrane protein</topology>
    </subcellularLocation>
</comment>
<dbReference type="Pfam" id="PF06472">
    <property type="entry name" value="ABC_membrane_2"/>
    <property type="match status" value="1"/>
</dbReference>
<dbReference type="Pfam" id="PF00005">
    <property type="entry name" value="ABC_tran"/>
    <property type="match status" value="1"/>
</dbReference>
<keyword evidence="6 8" id="KW-1133">Transmembrane helix</keyword>
<feature type="transmembrane region" description="Helical" evidence="8">
    <location>
        <begin position="201"/>
        <end position="220"/>
    </location>
</feature>
<evidence type="ECO:0000256" key="3">
    <source>
        <dbReference type="ARBA" id="ARBA00022692"/>
    </source>
</evidence>
<dbReference type="GO" id="GO:0140359">
    <property type="term" value="F:ABC-type transporter activity"/>
    <property type="evidence" value="ECO:0007669"/>
    <property type="project" value="InterPro"/>
</dbReference>
<feature type="domain" description="ABC transmembrane type-1" evidence="10">
    <location>
        <begin position="42"/>
        <end position="344"/>
    </location>
</feature>
<evidence type="ECO:0000313" key="12">
    <source>
        <dbReference type="Proteomes" id="UP000320776"/>
    </source>
</evidence>
<proteinExistence type="predicted"/>
<sequence>MLVENKLAEDQLAKVKKFTLLRGIWRVGNGYWRSQEKKYAGLLLLAIISLTAIDVYLQVWLNKWRNIFFNTLQDRDLAAFFDSIFLWLILTVAALAVTVYQRYLHQILELKWRTWLTERFIQEYLHSKKYYYMHISDNSIDNPDQRMSEDVKLFIELLLKIFIWFLYTLGILCSFIIILWQLSGSFSLSWQEWSIVIPGDMVWIALGYAIMVNLIVAKFGQSLVHLNFQQQCFEANFRFGLIRLREYAEAIALYTGEQRERYLLKGYLKKVYDNLYKYINRQKVLDCLIFCLYRGAEPLPYIITVPRFFSGQIQLGGLMQITAAFDRVQKSLTFFVGWYKELAKLEAIVKRLANFMDMMEQMRLVGGNSAIRVIASPDMTFSVEGLNVRLPNGKLLIHDFAMKLQAGDSLLITGPSGCGKSMLIKAIAGIWPFGEGCTRIPHNQQCLFLPQKPYLPEGTLREALLYPQSGLTCPDEEIVAVLKKCNLNDLVELLDDRENWSHILSTGEQQRIAFARAILQQPPWLFLDEATSGLDEATEKRLYKMLRNELKTTGIVSVGHRSSLLPYHDKILTIKEKGGWALVA</sequence>
<dbReference type="InterPro" id="IPR036640">
    <property type="entry name" value="ABC1_TM_sf"/>
</dbReference>
<keyword evidence="2" id="KW-0813">Transport</keyword>
<evidence type="ECO:0000256" key="2">
    <source>
        <dbReference type="ARBA" id="ARBA00022448"/>
    </source>
</evidence>
<keyword evidence="4" id="KW-0547">Nucleotide-binding</keyword>
<protein>
    <submittedName>
        <fullName evidence="11">Vitamin B12 transport ATP-binding protein BacA</fullName>
    </submittedName>
</protein>
<dbReference type="AlphaFoldDB" id="A0A517E040"/>
<dbReference type="SMART" id="SM00382">
    <property type="entry name" value="AAA"/>
    <property type="match status" value="1"/>
</dbReference>
<organism evidence="11 12">
    <name type="scientific">Sporomusa termitida</name>
    <dbReference type="NCBI Taxonomy" id="2377"/>
    <lineage>
        <taxon>Bacteria</taxon>
        <taxon>Bacillati</taxon>
        <taxon>Bacillota</taxon>
        <taxon>Negativicutes</taxon>
        <taxon>Selenomonadales</taxon>
        <taxon>Sporomusaceae</taxon>
        <taxon>Sporomusa</taxon>
    </lineage>
</organism>
<accession>A0A517E040</accession>
<dbReference type="SUPFAM" id="SSF52540">
    <property type="entry name" value="P-loop containing nucleoside triphosphate hydrolases"/>
    <property type="match status" value="1"/>
</dbReference>
<keyword evidence="5 11" id="KW-0067">ATP-binding</keyword>
<dbReference type="KEGG" id="sted:SPTER_44230"/>
<dbReference type="EMBL" id="CP036259">
    <property type="protein sequence ID" value="QDR82970.1"/>
    <property type="molecule type" value="Genomic_DNA"/>
</dbReference>
<dbReference type="GO" id="GO:0005886">
    <property type="term" value="C:plasma membrane"/>
    <property type="evidence" value="ECO:0007669"/>
    <property type="project" value="UniProtKB-SubCell"/>
</dbReference>
<evidence type="ECO:0000313" key="11">
    <source>
        <dbReference type="EMBL" id="QDR82970.1"/>
    </source>
</evidence>
<evidence type="ECO:0000259" key="9">
    <source>
        <dbReference type="PROSITE" id="PS50893"/>
    </source>
</evidence>
<keyword evidence="7 8" id="KW-0472">Membrane</keyword>
<keyword evidence="12" id="KW-1185">Reference proteome</keyword>
<dbReference type="Gene3D" id="1.20.1560.10">
    <property type="entry name" value="ABC transporter type 1, transmembrane domain"/>
    <property type="match status" value="1"/>
</dbReference>
<feature type="transmembrane region" description="Helical" evidence="8">
    <location>
        <begin position="77"/>
        <end position="100"/>
    </location>
</feature>
<evidence type="ECO:0000256" key="5">
    <source>
        <dbReference type="ARBA" id="ARBA00022840"/>
    </source>
</evidence>
<name>A0A517E040_9FIRM</name>
<dbReference type="PROSITE" id="PS50893">
    <property type="entry name" value="ABC_TRANSPORTER_2"/>
    <property type="match status" value="1"/>
</dbReference>
<dbReference type="InterPro" id="IPR027417">
    <property type="entry name" value="P-loop_NTPase"/>
</dbReference>
<dbReference type="PANTHER" id="PTHR11384:SF59">
    <property type="entry name" value="LYSOSOMAL COBALAMIN TRANSPORTER ABCD4"/>
    <property type="match status" value="1"/>
</dbReference>
<dbReference type="InterPro" id="IPR011527">
    <property type="entry name" value="ABC1_TM_dom"/>
</dbReference>
<dbReference type="Proteomes" id="UP000320776">
    <property type="component" value="Chromosome"/>
</dbReference>
<dbReference type="GO" id="GO:0016887">
    <property type="term" value="F:ATP hydrolysis activity"/>
    <property type="evidence" value="ECO:0007669"/>
    <property type="project" value="InterPro"/>
</dbReference>
<dbReference type="SUPFAM" id="SSF90123">
    <property type="entry name" value="ABC transporter transmembrane region"/>
    <property type="match status" value="1"/>
</dbReference>
<dbReference type="PROSITE" id="PS50929">
    <property type="entry name" value="ABC_TM1F"/>
    <property type="match status" value="1"/>
</dbReference>
<dbReference type="InterPro" id="IPR003439">
    <property type="entry name" value="ABC_transporter-like_ATP-bd"/>
</dbReference>
<evidence type="ECO:0000256" key="8">
    <source>
        <dbReference type="SAM" id="Phobius"/>
    </source>
</evidence>
<dbReference type="Gene3D" id="3.40.50.300">
    <property type="entry name" value="P-loop containing nucleotide triphosphate hydrolases"/>
    <property type="match status" value="1"/>
</dbReference>
<evidence type="ECO:0000256" key="6">
    <source>
        <dbReference type="ARBA" id="ARBA00022989"/>
    </source>
</evidence>
<evidence type="ECO:0000256" key="4">
    <source>
        <dbReference type="ARBA" id="ARBA00022741"/>
    </source>
</evidence>
<dbReference type="GO" id="GO:0005524">
    <property type="term" value="F:ATP binding"/>
    <property type="evidence" value="ECO:0007669"/>
    <property type="project" value="UniProtKB-KW"/>
</dbReference>
<feature type="transmembrane region" description="Helical" evidence="8">
    <location>
        <begin position="157"/>
        <end position="181"/>
    </location>
</feature>
<keyword evidence="3 8" id="KW-0812">Transmembrane</keyword>
<dbReference type="CDD" id="cd03223">
    <property type="entry name" value="ABCD_peroxisomal_ALDP"/>
    <property type="match status" value="1"/>
</dbReference>
<dbReference type="InterPro" id="IPR003593">
    <property type="entry name" value="AAA+_ATPase"/>
</dbReference>
<dbReference type="RefSeq" id="WP_144352299.1">
    <property type="nucleotide sequence ID" value="NZ_CP036259.1"/>
</dbReference>
<dbReference type="OrthoDB" id="1672195at2"/>
<evidence type="ECO:0000259" key="10">
    <source>
        <dbReference type="PROSITE" id="PS50929"/>
    </source>
</evidence>
<evidence type="ECO:0000256" key="1">
    <source>
        <dbReference type="ARBA" id="ARBA00004651"/>
    </source>
</evidence>
<gene>
    <name evidence="11" type="primary">bacA_3</name>
    <name evidence="11" type="ORF">SPTER_44230</name>
</gene>
<reference evidence="11 12" key="1">
    <citation type="submission" date="2019-02" db="EMBL/GenBank/DDBJ databases">
        <title>Closed genome of Sporomusa termitida DSM 4440.</title>
        <authorList>
            <person name="Poehlein A."/>
            <person name="Daniel R."/>
        </authorList>
    </citation>
    <scope>NUCLEOTIDE SEQUENCE [LARGE SCALE GENOMIC DNA]</scope>
    <source>
        <strain evidence="11 12">DSM 4440</strain>
    </source>
</reference>
<dbReference type="InterPro" id="IPR050835">
    <property type="entry name" value="ABC_transporter_sub-D"/>
</dbReference>